<dbReference type="Pfam" id="PF17862">
    <property type="entry name" value="AAA_lid_3"/>
    <property type="match status" value="2"/>
</dbReference>
<evidence type="ECO:0000256" key="1">
    <source>
        <dbReference type="ARBA" id="ARBA00004170"/>
    </source>
</evidence>
<evidence type="ECO:0000256" key="4">
    <source>
        <dbReference type="ARBA" id="ARBA00022840"/>
    </source>
</evidence>
<evidence type="ECO:0000259" key="6">
    <source>
        <dbReference type="SMART" id="SM00382"/>
    </source>
</evidence>
<dbReference type="GO" id="GO:0005737">
    <property type="term" value="C:cytoplasm"/>
    <property type="evidence" value="ECO:0007669"/>
    <property type="project" value="TreeGrafter"/>
</dbReference>
<dbReference type="Pfam" id="PF00004">
    <property type="entry name" value="AAA"/>
    <property type="match status" value="2"/>
</dbReference>
<dbReference type="InterPro" id="IPR050168">
    <property type="entry name" value="AAA_ATPase_domain"/>
</dbReference>
<evidence type="ECO:0000256" key="3">
    <source>
        <dbReference type="ARBA" id="ARBA00022741"/>
    </source>
</evidence>
<dbReference type="Gene3D" id="3.40.50.300">
    <property type="entry name" value="P-loop containing nucleotide triphosphate hydrolases"/>
    <property type="match status" value="2"/>
</dbReference>
<name>A0A9W6WGS8_CANBO</name>
<keyword evidence="4" id="KW-0067">ATP-binding</keyword>
<evidence type="ECO:0000313" key="7">
    <source>
        <dbReference type="EMBL" id="GME69858.1"/>
    </source>
</evidence>
<dbReference type="CDD" id="cd19511">
    <property type="entry name" value="RecA-like_CDC48_r2-like"/>
    <property type="match status" value="1"/>
</dbReference>
<evidence type="ECO:0000313" key="8">
    <source>
        <dbReference type="Proteomes" id="UP001165120"/>
    </source>
</evidence>
<dbReference type="InterPro" id="IPR003593">
    <property type="entry name" value="AAA+_ATPase"/>
</dbReference>
<dbReference type="Gene3D" id="1.10.8.60">
    <property type="match status" value="2"/>
</dbReference>
<dbReference type="InterPro" id="IPR003960">
    <property type="entry name" value="ATPase_AAA_CS"/>
</dbReference>
<keyword evidence="3" id="KW-0547">Nucleotide-binding</keyword>
<organism evidence="7 8">
    <name type="scientific">Candida boidinii</name>
    <name type="common">Yeast</name>
    <dbReference type="NCBI Taxonomy" id="5477"/>
    <lineage>
        <taxon>Eukaryota</taxon>
        <taxon>Fungi</taxon>
        <taxon>Dikarya</taxon>
        <taxon>Ascomycota</taxon>
        <taxon>Saccharomycotina</taxon>
        <taxon>Pichiomycetes</taxon>
        <taxon>Pichiales</taxon>
        <taxon>Pichiaceae</taxon>
        <taxon>Ogataea</taxon>
        <taxon>Ogataea/Candida clade</taxon>
    </lineage>
</organism>
<keyword evidence="2" id="KW-0677">Repeat</keyword>
<comment type="caution">
    <text evidence="7">The sequence shown here is derived from an EMBL/GenBank/DDBJ whole genome shotgun (WGS) entry which is preliminary data.</text>
</comment>
<dbReference type="GO" id="GO:0016887">
    <property type="term" value="F:ATP hydrolysis activity"/>
    <property type="evidence" value="ECO:0007669"/>
    <property type="project" value="InterPro"/>
</dbReference>
<feature type="compositionally biased region" description="Low complexity" evidence="5">
    <location>
        <begin position="1"/>
        <end position="18"/>
    </location>
</feature>
<dbReference type="SMART" id="SM00382">
    <property type="entry name" value="AAA"/>
    <property type="match status" value="2"/>
</dbReference>
<dbReference type="GO" id="GO:0016020">
    <property type="term" value="C:membrane"/>
    <property type="evidence" value="ECO:0007669"/>
    <property type="project" value="UniProtKB-SubCell"/>
</dbReference>
<accession>A0A9W6WGS8</accession>
<evidence type="ECO:0000256" key="5">
    <source>
        <dbReference type="SAM" id="MobiDB-lite"/>
    </source>
</evidence>
<sequence>MAPKSTTASKKSSAGSKSTETDPTGPVTKTKAPKVPTEYILRPSFADKTVKNIAKIYVSPRLVTLQGWNVGAFVKVSKGLNEIIGMLSVWDEKDEDKYDLNVVLISTIFLKHLDLLLGDRVNITKISTQPKYCESITIEAIKSQENEISEDEIKSHLDDQGILYNKMFINEKFNILKINNSIEDQLEKLNIQETAPNDNENGDESDKTPFLFNVKTTKITITYKDTIAKYEPFFSFNKIGGLDHKIEKINSTISIPLKHPGVFTKFGIEPPRGLLLHGPSGTGKSLLMKTLAHESVDTHIISVNGPSIVSKYLGGTEEKLRDYFQEAIKYQPSIIFMDEIDSLVPSRNTDDSTEVDGRVVATLLTMLDSLTGSVVVIGATNRVNSIDSSLRRPGRFDQELEIGIPEADARFDILNKQFQLMNGNHSLKTEDIREISNKTHGYVGADLVSLCRESISLCIRRGLKEQNLQTISNEFDSSELFVSLQDVEDAMKEIRPSAMREILLEMPKVKWSDIGGQEVLKRKLKEMVQLPLTAQDTFKRLGISAPKGLLLYGPPGCSKTLTAKALASESGLNFLAVKGPEIFNKYVGESERAIREIFRKARSAAPSIIFFDEIDAIASSRDGGEDSSHASKQVLNSMLNEIDGVEELKGVVIIGATNRPDIIDPALLRPGRLDRHVYVSPPDGNARLQILQKNTVNFKLADAANLLDELVELTEGFSGSEVVLLCQEAGLTAIMDDNDCDSVKKEHFERAIRDISKNITQEMLDYYADFADKYQAAA</sequence>
<dbReference type="PROSITE" id="PS00674">
    <property type="entry name" value="AAA"/>
    <property type="match status" value="2"/>
</dbReference>
<dbReference type="Proteomes" id="UP001165120">
    <property type="component" value="Unassembled WGS sequence"/>
</dbReference>
<dbReference type="EMBL" id="BSXN01000797">
    <property type="protein sequence ID" value="GME69858.1"/>
    <property type="molecule type" value="Genomic_DNA"/>
</dbReference>
<protein>
    <submittedName>
        <fullName evidence="7">Unnamed protein product</fullName>
    </submittedName>
</protein>
<feature type="domain" description="AAA+ ATPase" evidence="6">
    <location>
        <begin position="545"/>
        <end position="683"/>
    </location>
</feature>
<reference evidence="7" key="1">
    <citation type="submission" date="2023-04" db="EMBL/GenBank/DDBJ databases">
        <title>Candida boidinii NBRC 10035.</title>
        <authorList>
            <person name="Ichikawa N."/>
            <person name="Sato H."/>
            <person name="Tonouchi N."/>
        </authorList>
    </citation>
    <scope>NUCLEOTIDE SEQUENCE</scope>
    <source>
        <strain evidence="7">NBRC 10035</strain>
    </source>
</reference>
<gene>
    <name evidence="7" type="ORF">Cboi02_000260000</name>
</gene>
<dbReference type="PANTHER" id="PTHR23077">
    <property type="entry name" value="AAA-FAMILY ATPASE"/>
    <property type="match status" value="1"/>
</dbReference>
<dbReference type="GO" id="GO:0005524">
    <property type="term" value="F:ATP binding"/>
    <property type="evidence" value="ECO:0007669"/>
    <property type="project" value="UniProtKB-KW"/>
</dbReference>
<dbReference type="SUPFAM" id="SSF52540">
    <property type="entry name" value="P-loop containing nucleoside triphosphate hydrolases"/>
    <property type="match status" value="2"/>
</dbReference>
<dbReference type="FunFam" id="3.40.50.300:FF:000018">
    <property type="entry name" value="Cell division control 48"/>
    <property type="match status" value="1"/>
</dbReference>
<dbReference type="InterPro" id="IPR041569">
    <property type="entry name" value="AAA_lid_3"/>
</dbReference>
<dbReference type="AlphaFoldDB" id="A0A9W6WGS8"/>
<keyword evidence="8" id="KW-1185">Reference proteome</keyword>
<comment type="subcellular location">
    <subcellularLocation>
        <location evidence="1">Membrane</location>
        <topology evidence="1">Peripheral membrane protein</topology>
    </subcellularLocation>
</comment>
<feature type="domain" description="AAA+ ATPase" evidence="6">
    <location>
        <begin position="270"/>
        <end position="406"/>
    </location>
</feature>
<feature type="region of interest" description="Disordered" evidence="5">
    <location>
        <begin position="1"/>
        <end position="31"/>
    </location>
</feature>
<dbReference type="FunFam" id="3.40.50.300:FF:000012">
    <property type="entry name" value="Transitional endoplasmic reticulum ATPase"/>
    <property type="match status" value="1"/>
</dbReference>
<evidence type="ECO:0000256" key="2">
    <source>
        <dbReference type="ARBA" id="ARBA00022737"/>
    </source>
</evidence>
<proteinExistence type="predicted"/>
<dbReference type="InterPro" id="IPR003959">
    <property type="entry name" value="ATPase_AAA_core"/>
</dbReference>
<dbReference type="InterPro" id="IPR027417">
    <property type="entry name" value="P-loop_NTPase"/>
</dbReference>
<dbReference type="PANTHER" id="PTHR23077:SF27">
    <property type="entry name" value="ATPASE FAMILY GENE 2 PROTEIN HOMOLOG A"/>
    <property type="match status" value="1"/>
</dbReference>